<gene>
    <name evidence="2" type="ORF">VNO77_44611</name>
</gene>
<reference evidence="2 3" key="1">
    <citation type="submission" date="2024-01" db="EMBL/GenBank/DDBJ databases">
        <title>The genomes of 5 underutilized Papilionoideae crops provide insights into root nodulation and disease resistanc.</title>
        <authorList>
            <person name="Jiang F."/>
        </authorList>
    </citation>
    <scope>NUCLEOTIDE SEQUENCE [LARGE SCALE GENOMIC DNA]</scope>
    <source>
        <strain evidence="2">LVBAO_FW01</strain>
        <tissue evidence="2">Leaves</tissue>
    </source>
</reference>
<evidence type="ECO:0000313" key="2">
    <source>
        <dbReference type="EMBL" id="KAK7306659.1"/>
    </source>
</evidence>
<sequence>MYATTSLPKVSRRNVSAKLHHTPTSTYTSTAQGVEVRLSHARACHGVFFMPFRCYTWSLPALERLPTQDPPKERPRAEISSRQRVPAVRPSPVFSKRLAIVILFADLRDKVRSLSCTRAITQYPNHWHRSLPILITTYANKLIPASELSSTLGI</sequence>
<evidence type="ECO:0000256" key="1">
    <source>
        <dbReference type="SAM" id="MobiDB-lite"/>
    </source>
</evidence>
<protein>
    <submittedName>
        <fullName evidence="2">Uncharacterized protein</fullName>
    </submittedName>
</protein>
<proteinExistence type="predicted"/>
<dbReference type="Proteomes" id="UP001367508">
    <property type="component" value="Unassembled WGS sequence"/>
</dbReference>
<accession>A0AAN9JYE7</accession>
<evidence type="ECO:0000313" key="3">
    <source>
        <dbReference type="Proteomes" id="UP001367508"/>
    </source>
</evidence>
<dbReference type="AlphaFoldDB" id="A0AAN9JYE7"/>
<feature type="region of interest" description="Disordered" evidence="1">
    <location>
        <begin position="1"/>
        <end position="26"/>
    </location>
</feature>
<name>A0AAN9JYE7_CANGL</name>
<keyword evidence="3" id="KW-1185">Reference proteome</keyword>
<dbReference type="EMBL" id="JAYMYQ010000011">
    <property type="protein sequence ID" value="KAK7306659.1"/>
    <property type="molecule type" value="Genomic_DNA"/>
</dbReference>
<comment type="caution">
    <text evidence="2">The sequence shown here is derived from an EMBL/GenBank/DDBJ whole genome shotgun (WGS) entry which is preliminary data.</text>
</comment>
<organism evidence="2 3">
    <name type="scientific">Canavalia gladiata</name>
    <name type="common">Sword bean</name>
    <name type="synonym">Dolichos gladiatus</name>
    <dbReference type="NCBI Taxonomy" id="3824"/>
    <lineage>
        <taxon>Eukaryota</taxon>
        <taxon>Viridiplantae</taxon>
        <taxon>Streptophyta</taxon>
        <taxon>Embryophyta</taxon>
        <taxon>Tracheophyta</taxon>
        <taxon>Spermatophyta</taxon>
        <taxon>Magnoliopsida</taxon>
        <taxon>eudicotyledons</taxon>
        <taxon>Gunneridae</taxon>
        <taxon>Pentapetalae</taxon>
        <taxon>rosids</taxon>
        <taxon>fabids</taxon>
        <taxon>Fabales</taxon>
        <taxon>Fabaceae</taxon>
        <taxon>Papilionoideae</taxon>
        <taxon>50 kb inversion clade</taxon>
        <taxon>NPAAA clade</taxon>
        <taxon>indigoferoid/millettioid clade</taxon>
        <taxon>Phaseoleae</taxon>
        <taxon>Canavalia</taxon>
    </lineage>
</organism>